<dbReference type="PANTHER" id="PTHR43334">
    <property type="entry name" value="ACETATE--COA LIGASE [ADP-FORMING]"/>
    <property type="match status" value="1"/>
</dbReference>
<evidence type="ECO:0000313" key="9">
    <source>
        <dbReference type="Proteomes" id="UP000014216"/>
    </source>
</evidence>
<dbReference type="OrthoDB" id="9791027at2"/>
<dbReference type="GO" id="GO:0005524">
    <property type="term" value="F:ATP binding"/>
    <property type="evidence" value="ECO:0007669"/>
    <property type="project" value="UniProtKB-UniRule"/>
</dbReference>
<keyword evidence="9" id="KW-1185">Reference proteome</keyword>
<evidence type="ECO:0000313" key="8">
    <source>
        <dbReference type="EMBL" id="EMS80686.1"/>
    </source>
</evidence>
<dbReference type="SUPFAM" id="SSF55729">
    <property type="entry name" value="Acyl-CoA N-acyltransferases (Nat)"/>
    <property type="match status" value="1"/>
</dbReference>
<dbReference type="Pfam" id="PF13380">
    <property type="entry name" value="CoA_binding_2"/>
    <property type="match status" value="1"/>
</dbReference>
<dbReference type="GO" id="GO:0046872">
    <property type="term" value="F:metal ion binding"/>
    <property type="evidence" value="ECO:0007669"/>
    <property type="project" value="InterPro"/>
</dbReference>
<dbReference type="InterPro" id="IPR051538">
    <property type="entry name" value="Acyl-CoA_Synth/Transferase"/>
</dbReference>
<dbReference type="PROSITE" id="PS50975">
    <property type="entry name" value="ATP_GRASP"/>
    <property type="match status" value="1"/>
</dbReference>
<name>S0G7A2_9BACT</name>
<dbReference type="Pfam" id="PF13607">
    <property type="entry name" value="Succ_CoA_lig"/>
    <property type="match status" value="1"/>
</dbReference>
<dbReference type="EMBL" id="APJX01000002">
    <property type="protein sequence ID" value="EMS80686.1"/>
    <property type="molecule type" value="Genomic_DNA"/>
</dbReference>
<dbReference type="FunFam" id="3.30.1490.20:FF:000020">
    <property type="entry name" value="Protein lysine acetyltransferase"/>
    <property type="match status" value="1"/>
</dbReference>
<dbReference type="SMART" id="SM00881">
    <property type="entry name" value="CoA_binding"/>
    <property type="match status" value="1"/>
</dbReference>
<dbReference type="GO" id="GO:0043758">
    <property type="term" value="F:acetate-CoA ligase (ADP-forming) activity"/>
    <property type="evidence" value="ECO:0007669"/>
    <property type="project" value="InterPro"/>
</dbReference>
<dbReference type="InterPro" id="IPR016102">
    <property type="entry name" value="Succinyl-CoA_synth-like"/>
</dbReference>
<evidence type="ECO:0000256" key="5">
    <source>
        <dbReference type="PROSITE-ProRule" id="PRU00409"/>
    </source>
</evidence>
<evidence type="ECO:0000256" key="2">
    <source>
        <dbReference type="ARBA" id="ARBA00022741"/>
    </source>
</evidence>
<keyword evidence="1 8" id="KW-0436">Ligase</keyword>
<evidence type="ECO:0000259" key="7">
    <source>
        <dbReference type="PROSITE" id="PS51186"/>
    </source>
</evidence>
<dbReference type="GO" id="GO:0004775">
    <property type="term" value="F:succinate-CoA ligase (ADP-forming) activity"/>
    <property type="evidence" value="ECO:0007669"/>
    <property type="project" value="UniProtKB-EC"/>
</dbReference>
<evidence type="ECO:0000256" key="3">
    <source>
        <dbReference type="ARBA" id="ARBA00022840"/>
    </source>
</evidence>
<dbReference type="Pfam" id="PF13549">
    <property type="entry name" value="ATP-grasp_5"/>
    <property type="match status" value="1"/>
</dbReference>
<dbReference type="InterPro" id="IPR000182">
    <property type="entry name" value="GNAT_dom"/>
</dbReference>
<dbReference type="InterPro" id="IPR032875">
    <property type="entry name" value="Succ_CoA_lig_flav_dom"/>
</dbReference>
<reference evidence="8 9" key="1">
    <citation type="journal article" date="2013" name="Genome Announc.">
        <title>Draft Genome Sequence of Desulfotignum phosphitoxidans DSM 13687 Strain FiPS-3.</title>
        <authorList>
            <person name="Poehlein A."/>
            <person name="Daniel R."/>
            <person name="Simeonova D.D."/>
        </authorList>
    </citation>
    <scope>NUCLEOTIDE SEQUENCE [LARGE SCALE GENOMIC DNA]</scope>
    <source>
        <strain evidence="8 9">DSM 13687</strain>
    </source>
</reference>
<dbReference type="GO" id="GO:0016747">
    <property type="term" value="F:acyltransferase activity, transferring groups other than amino-acyl groups"/>
    <property type="evidence" value="ECO:0007669"/>
    <property type="project" value="InterPro"/>
</dbReference>
<dbReference type="SUPFAM" id="SSF56059">
    <property type="entry name" value="Glutathione synthetase ATP-binding domain-like"/>
    <property type="match status" value="1"/>
</dbReference>
<dbReference type="InterPro" id="IPR003781">
    <property type="entry name" value="CoA-bd"/>
</dbReference>
<dbReference type="PANTHER" id="PTHR43334:SF1">
    <property type="entry name" value="3-HYDROXYPROPIONATE--COA LIGASE [ADP-FORMING]"/>
    <property type="match status" value="1"/>
</dbReference>
<dbReference type="Proteomes" id="UP000014216">
    <property type="component" value="Unassembled WGS sequence"/>
</dbReference>
<dbReference type="InterPro" id="IPR043938">
    <property type="entry name" value="Ligase_CoA_dom"/>
</dbReference>
<dbReference type="Gene3D" id="3.30.470.20">
    <property type="entry name" value="ATP-grasp fold, B domain"/>
    <property type="match status" value="1"/>
</dbReference>
<dbReference type="Gene3D" id="3.40.50.261">
    <property type="entry name" value="Succinyl-CoA synthetase domains"/>
    <property type="match status" value="2"/>
</dbReference>
<dbReference type="InterPro" id="IPR013815">
    <property type="entry name" value="ATP_grasp_subdomain_1"/>
</dbReference>
<accession>S0G7A2</accession>
<keyword evidence="2 5" id="KW-0547">Nucleotide-binding</keyword>
<dbReference type="Gene3D" id="3.40.50.720">
    <property type="entry name" value="NAD(P)-binding Rossmann-like Domain"/>
    <property type="match status" value="1"/>
</dbReference>
<feature type="domain" description="N-acetyltransferase" evidence="7">
    <location>
        <begin position="734"/>
        <end position="889"/>
    </location>
</feature>
<dbReference type="Gene3D" id="3.40.630.30">
    <property type="match status" value="1"/>
</dbReference>
<protein>
    <submittedName>
        <fullName evidence="8">Succinyl-CoA synthetase, beta chain SucC4</fullName>
        <ecNumber evidence="8">6.2.1.5</ecNumber>
    </submittedName>
</protein>
<dbReference type="Pfam" id="PF19045">
    <property type="entry name" value="Ligase_CoA_2"/>
    <property type="match status" value="1"/>
</dbReference>
<organism evidence="8 9">
    <name type="scientific">Desulfotignum phosphitoxidans DSM 13687</name>
    <dbReference type="NCBI Taxonomy" id="1286635"/>
    <lineage>
        <taxon>Bacteria</taxon>
        <taxon>Pseudomonadati</taxon>
        <taxon>Thermodesulfobacteriota</taxon>
        <taxon>Desulfobacteria</taxon>
        <taxon>Desulfobacterales</taxon>
        <taxon>Desulfobacteraceae</taxon>
        <taxon>Desulfotignum</taxon>
    </lineage>
</organism>
<dbReference type="InterPro" id="IPR036291">
    <property type="entry name" value="NAD(P)-bd_dom_sf"/>
</dbReference>
<dbReference type="AlphaFoldDB" id="S0G7A2"/>
<evidence type="ECO:0000259" key="6">
    <source>
        <dbReference type="PROSITE" id="PS50975"/>
    </source>
</evidence>
<dbReference type="CDD" id="cd04301">
    <property type="entry name" value="NAT_SF"/>
    <property type="match status" value="1"/>
</dbReference>
<gene>
    <name evidence="8" type="primary">sucC2</name>
    <name evidence="8" type="ORF">Dpo_2c03820</name>
</gene>
<dbReference type="PATRIC" id="fig|1286635.3.peg.1359"/>
<dbReference type="PROSITE" id="PS51186">
    <property type="entry name" value="GNAT"/>
    <property type="match status" value="1"/>
</dbReference>
<dbReference type="EC" id="6.2.1.5" evidence="8"/>
<dbReference type="Gene3D" id="3.30.1490.20">
    <property type="entry name" value="ATP-grasp fold, A domain"/>
    <property type="match status" value="1"/>
</dbReference>
<sequence>MTTHHLDRLFKPKSVAVIGASEKKGSVGCAMMKNLLSGKGNFDVFPVNPRHRKVFDRPCVSRVQKIEKPVDMAVIATPIQMVPELVAACGEKNIAGAVVVSSGGRESGAKGQAIEEQILAAAQKSDLRIIGPNCLGIMNTAVSLNASFAHLTPLPGNMAFLSQSGAVCTSVLDLALRENVGFSHFVSLGSMVDVDFADMIDYLGSQRSVASIVMYMEDITHIRNFMSAARAVSRIKPIIVLKSGRSRAGAKAAASHTGAMAKEDILYDTAFQRAGILRVTEFEELFDGAQFLAKQQRPKGSGLTIITNAGGPGVMAADALASYGMEPAPLSRETLDRLDALLPDNWSRSNPVDILGDTPASAYIDTVKHCAADPKTDALLLICSPAGTMDTLALAELLIPHLQTVSCPVFTAWIGGDNVAKARQVFNQAGIVTYDSAERAVRAFKNLYEYGKNIERLTQIPIRTDTKLIIHRDIAGKIIQNAMAEKDTCLLENTAKALLEAYGIPVNDTKIADTREAALEMAVRTGFPVVLKICSRDIPHKSDCNGVALNLNTPEDVKTAYSQIMANARQHFPGAHITGVTVQSMQDRADFELFIGAKKDPHFGPVILFGMGGVLTEVFSDISMGLPPLNRMLAAHLIGKTKIASVLKGFRNIQPIDMARLEELLIRVGRLMTDFPEIEILDINPLMVKNGVLTAVDARVFIAPASVPSPMHLIISSYPWQYESLGETVDGQPFFIRPIRPSDADLMIDHFHSLSSRSKYMRFFSPLKELSRDMLIKLTQIDYDREIALVALMGNEQNQKMAGVCRIIVFPDKTQAEFAIAISDDWQGKGIGSSLLTQCLKAARQMGIRRVMGLVLSENTQMLKLGGKLGFAIKRAAGGGEYELIIETDDLDID</sequence>
<evidence type="ECO:0000256" key="1">
    <source>
        <dbReference type="ARBA" id="ARBA00022598"/>
    </source>
</evidence>
<comment type="similarity">
    <text evidence="4">In the N-terminal section; belongs to the acetate CoA ligase alpha subunit family.</text>
</comment>
<feature type="domain" description="ATP-grasp" evidence="6">
    <location>
        <begin position="496"/>
        <end position="532"/>
    </location>
</feature>
<comment type="caution">
    <text evidence="8">The sequence shown here is derived from an EMBL/GenBank/DDBJ whole genome shotgun (WGS) entry which is preliminary data.</text>
</comment>
<keyword evidence="3 5" id="KW-0067">ATP-binding</keyword>
<evidence type="ECO:0000256" key="4">
    <source>
        <dbReference type="ARBA" id="ARBA00060888"/>
    </source>
</evidence>
<dbReference type="Pfam" id="PF13302">
    <property type="entry name" value="Acetyltransf_3"/>
    <property type="match status" value="1"/>
</dbReference>
<dbReference type="InterPro" id="IPR016181">
    <property type="entry name" value="Acyl_CoA_acyltransferase"/>
</dbReference>
<proteinExistence type="inferred from homology"/>
<dbReference type="InterPro" id="IPR011761">
    <property type="entry name" value="ATP-grasp"/>
</dbReference>
<dbReference type="SUPFAM" id="SSF51735">
    <property type="entry name" value="NAD(P)-binding Rossmann-fold domains"/>
    <property type="match status" value="1"/>
</dbReference>
<dbReference type="RefSeq" id="WP_006964953.1">
    <property type="nucleotide sequence ID" value="NZ_APJX01000002.1"/>
</dbReference>
<dbReference type="SUPFAM" id="SSF52210">
    <property type="entry name" value="Succinyl-CoA synthetase domains"/>
    <property type="match status" value="2"/>
</dbReference>